<organism evidence="9 10">
    <name type="scientific">Streptomonospora halophila</name>
    <dbReference type="NCBI Taxonomy" id="427369"/>
    <lineage>
        <taxon>Bacteria</taxon>
        <taxon>Bacillati</taxon>
        <taxon>Actinomycetota</taxon>
        <taxon>Actinomycetes</taxon>
        <taxon>Streptosporangiales</taxon>
        <taxon>Nocardiopsidaceae</taxon>
        <taxon>Streptomonospora</taxon>
    </lineage>
</organism>
<dbReference type="NCBIfam" id="TIGR03920">
    <property type="entry name" value="T7SS_EccD"/>
    <property type="match status" value="1"/>
</dbReference>
<evidence type="ECO:0000256" key="6">
    <source>
        <dbReference type="ARBA" id="ARBA00023136"/>
    </source>
</evidence>
<keyword evidence="4 7" id="KW-0812">Transmembrane</keyword>
<accession>A0ABP9GJN9</accession>
<feature type="transmembrane region" description="Helical" evidence="7">
    <location>
        <begin position="264"/>
        <end position="285"/>
    </location>
</feature>
<dbReference type="Proteomes" id="UP001499993">
    <property type="component" value="Unassembled WGS sequence"/>
</dbReference>
<evidence type="ECO:0000256" key="1">
    <source>
        <dbReference type="ARBA" id="ARBA00004651"/>
    </source>
</evidence>
<evidence type="ECO:0000256" key="3">
    <source>
        <dbReference type="ARBA" id="ARBA00022475"/>
    </source>
</evidence>
<gene>
    <name evidence="9" type="ORF">GCM10023224_31410</name>
</gene>
<sequence>MNDTTASDLCRLQIRAPNRSFEIAAPTAVPVAELLPTLVLYAEGDEGEDLDESGLEHDGWVLQQLGDDPLDEDETLDSLGLCHGETLYLRPRRDQLPPIHFDDLIDGIATGMAERPDKWRPAFTRVLLQSLALTGLLLGLAVPAVAGLTLLTAVTCAASAVVMLISAWAASRAMGDLPAASGLAATAALYMGTAGAAMPTGDPGTALLGAQLVTGAMTAAGATVLGVAAVAGAVPFFSGLITAEALIVLGALGLMLLPNGTPPAVAAALGLLTLLVGTYSPQLAFRLSGLRLPPLPSNPQQLQQGIDPFPARGVLDRSALADRFQSALLAATGAVLTACLIVLALAEGWVATTLCILVSLVMLLQTRGLAGAWQRAFMTAPPCLGLATLVVSFAASTGAVGRSLTLLGVFAVVTVLGVLSWSLPGTRPLPHWGRAAEIIQSLITIAVFPLVLASFGVFSVIRAIGG</sequence>
<feature type="transmembrane region" description="Helical" evidence="7">
    <location>
        <begin position="351"/>
        <end position="370"/>
    </location>
</feature>
<evidence type="ECO:0000313" key="9">
    <source>
        <dbReference type="EMBL" id="GAA4945816.1"/>
    </source>
</evidence>
<reference evidence="10" key="1">
    <citation type="journal article" date="2019" name="Int. J. Syst. Evol. Microbiol.">
        <title>The Global Catalogue of Microorganisms (GCM) 10K type strain sequencing project: providing services to taxonomists for standard genome sequencing and annotation.</title>
        <authorList>
            <consortium name="The Broad Institute Genomics Platform"/>
            <consortium name="The Broad Institute Genome Sequencing Center for Infectious Disease"/>
            <person name="Wu L."/>
            <person name="Ma J."/>
        </authorList>
    </citation>
    <scope>NUCLEOTIDE SEQUENCE [LARGE SCALE GENOMIC DNA]</scope>
    <source>
        <strain evidence="10">JCM 18123</strain>
    </source>
</reference>
<dbReference type="Gene3D" id="3.10.20.90">
    <property type="entry name" value="Phosphatidylinositol 3-kinase Catalytic Subunit, Chain A, domain 1"/>
    <property type="match status" value="1"/>
</dbReference>
<evidence type="ECO:0000256" key="4">
    <source>
        <dbReference type="ARBA" id="ARBA00022692"/>
    </source>
</evidence>
<dbReference type="InterPro" id="IPR024962">
    <property type="entry name" value="YukD-like"/>
</dbReference>
<evidence type="ECO:0000313" key="10">
    <source>
        <dbReference type="Proteomes" id="UP001499993"/>
    </source>
</evidence>
<comment type="subcellular location">
    <subcellularLocation>
        <location evidence="1">Cell membrane</location>
        <topology evidence="1">Multi-pass membrane protein</topology>
    </subcellularLocation>
</comment>
<dbReference type="InterPro" id="IPR006707">
    <property type="entry name" value="T7SS_EccD"/>
</dbReference>
<dbReference type="PIRSF" id="PIRSF017804">
    <property type="entry name" value="Secretion_EccD1"/>
    <property type="match status" value="1"/>
</dbReference>
<dbReference type="RefSeq" id="WP_344146886.1">
    <property type="nucleotide sequence ID" value="NZ_BAABIK010000017.1"/>
</dbReference>
<keyword evidence="5 7" id="KW-1133">Transmembrane helix</keyword>
<dbReference type="Pfam" id="PF19053">
    <property type="entry name" value="EccD"/>
    <property type="match status" value="1"/>
</dbReference>
<comment type="caution">
    <text evidence="9">The sequence shown here is derived from an EMBL/GenBank/DDBJ whole genome shotgun (WGS) entry which is preliminary data.</text>
</comment>
<feature type="transmembrane region" description="Helical" evidence="7">
    <location>
        <begin position="177"/>
        <end position="198"/>
    </location>
</feature>
<evidence type="ECO:0000256" key="5">
    <source>
        <dbReference type="ARBA" id="ARBA00022989"/>
    </source>
</evidence>
<feature type="transmembrane region" description="Helical" evidence="7">
    <location>
        <begin position="237"/>
        <end position="258"/>
    </location>
</feature>
<keyword evidence="6 7" id="KW-0472">Membrane</keyword>
<feature type="transmembrane region" description="Helical" evidence="7">
    <location>
        <begin position="403"/>
        <end position="421"/>
    </location>
</feature>
<feature type="transmembrane region" description="Helical" evidence="7">
    <location>
        <begin position="148"/>
        <end position="170"/>
    </location>
</feature>
<protein>
    <recommendedName>
        <fullName evidence="8">EccD-like transmembrane domain-containing protein</fullName>
    </recommendedName>
</protein>
<evidence type="ECO:0000256" key="7">
    <source>
        <dbReference type="SAM" id="Phobius"/>
    </source>
</evidence>
<dbReference type="Pfam" id="PF08817">
    <property type="entry name" value="YukD"/>
    <property type="match status" value="1"/>
</dbReference>
<dbReference type="EMBL" id="BAABIK010000017">
    <property type="protein sequence ID" value="GAA4945816.1"/>
    <property type="molecule type" value="Genomic_DNA"/>
</dbReference>
<dbReference type="InterPro" id="IPR044049">
    <property type="entry name" value="EccD_transm"/>
</dbReference>
<feature type="transmembrane region" description="Helical" evidence="7">
    <location>
        <begin position="377"/>
        <end position="397"/>
    </location>
</feature>
<feature type="transmembrane region" description="Helical" evidence="7">
    <location>
        <begin position="122"/>
        <end position="142"/>
    </location>
</feature>
<evidence type="ECO:0000259" key="8">
    <source>
        <dbReference type="Pfam" id="PF19053"/>
    </source>
</evidence>
<name>A0ABP9GJN9_9ACTN</name>
<evidence type="ECO:0000256" key="2">
    <source>
        <dbReference type="ARBA" id="ARBA00006162"/>
    </source>
</evidence>
<feature type="domain" description="EccD-like transmembrane" evidence="8">
    <location>
        <begin position="124"/>
        <end position="463"/>
    </location>
</feature>
<feature type="transmembrane region" description="Helical" evidence="7">
    <location>
        <begin position="210"/>
        <end position="230"/>
    </location>
</feature>
<keyword evidence="10" id="KW-1185">Reference proteome</keyword>
<feature type="transmembrane region" description="Helical" evidence="7">
    <location>
        <begin position="442"/>
        <end position="464"/>
    </location>
</feature>
<proteinExistence type="inferred from homology"/>
<keyword evidence="3" id="KW-1003">Cell membrane</keyword>
<comment type="similarity">
    <text evidence="2">Belongs to the EccD/Snm4 family.</text>
</comment>